<dbReference type="Proteomes" id="UP001604277">
    <property type="component" value="Unassembled WGS sequence"/>
</dbReference>
<evidence type="ECO:0000313" key="1">
    <source>
        <dbReference type="EMBL" id="KAL2547844.1"/>
    </source>
</evidence>
<protein>
    <submittedName>
        <fullName evidence="1">Uncharacterized protein</fullName>
    </submittedName>
</protein>
<dbReference type="EMBL" id="JBFOLJ010000003">
    <property type="protein sequence ID" value="KAL2547844.1"/>
    <property type="molecule type" value="Genomic_DNA"/>
</dbReference>
<keyword evidence="2" id="KW-1185">Reference proteome</keyword>
<name>A0ABD1WDU2_9LAMI</name>
<proteinExistence type="predicted"/>
<comment type="caution">
    <text evidence="1">The sequence shown here is derived from an EMBL/GenBank/DDBJ whole genome shotgun (WGS) entry which is preliminary data.</text>
</comment>
<dbReference type="AlphaFoldDB" id="A0ABD1WDU2"/>
<sequence>MGIEEQFARGREVRKIGVCSTEVFEGVTTEFGFCRAWRWQMAAGWCCDFVTAAGAHPFPSSITVPSSATPSPSHTLSNSFTNFSHFTNPFIEPSRSLNPQPNSNLLHHHFCIQRLLRHHRPCQNRNLCAYTLQVSITEFYPQWLKNP</sequence>
<reference evidence="2" key="1">
    <citation type="submission" date="2024-07" db="EMBL/GenBank/DDBJ databases">
        <title>Two chromosome-level genome assemblies of Korean endemic species Abeliophyllum distichum and Forsythia ovata (Oleaceae).</title>
        <authorList>
            <person name="Jang H."/>
        </authorList>
    </citation>
    <scope>NUCLEOTIDE SEQUENCE [LARGE SCALE GENOMIC DNA]</scope>
</reference>
<accession>A0ABD1WDU2</accession>
<organism evidence="1 2">
    <name type="scientific">Forsythia ovata</name>
    <dbReference type="NCBI Taxonomy" id="205694"/>
    <lineage>
        <taxon>Eukaryota</taxon>
        <taxon>Viridiplantae</taxon>
        <taxon>Streptophyta</taxon>
        <taxon>Embryophyta</taxon>
        <taxon>Tracheophyta</taxon>
        <taxon>Spermatophyta</taxon>
        <taxon>Magnoliopsida</taxon>
        <taxon>eudicotyledons</taxon>
        <taxon>Gunneridae</taxon>
        <taxon>Pentapetalae</taxon>
        <taxon>asterids</taxon>
        <taxon>lamiids</taxon>
        <taxon>Lamiales</taxon>
        <taxon>Oleaceae</taxon>
        <taxon>Forsythieae</taxon>
        <taxon>Forsythia</taxon>
    </lineage>
</organism>
<evidence type="ECO:0000313" key="2">
    <source>
        <dbReference type="Proteomes" id="UP001604277"/>
    </source>
</evidence>
<gene>
    <name evidence="1" type="ORF">Fot_09374</name>
</gene>